<organism>
    <name type="scientific">Serpula lacrymans var. lacrymans (strain S7.9)</name>
    <name type="common">Dry rot fungus</name>
    <dbReference type="NCBI Taxonomy" id="578457"/>
    <lineage>
        <taxon>Eukaryota</taxon>
        <taxon>Fungi</taxon>
        <taxon>Dikarya</taxon>
        <taxon>Basidiomycota</taxon>
        <taxon>Agaricomycotina</taxon>
        <taxon>Agaricomycetes</taxon>
        <taxon>Agaricomycetidae</taxon>
        <taxon>Boletales</taxon>
        <taxon>Coniophorineae</taxon>
        <taxon>Serpulaceae</taxon>
        <taxon>Serpula</taxon>
    </lineage>
</organism>
<gene>
    <name evidence="1" type="ORF">SERLADRAFT_415298</name>
</gene>
<dbReference type="HOGENOM" id="CLU_2078749_0_0_1"/>
<dbReference type="AlphaFoldDB" id="F8NUR4"/>
<protein>
    <submittedName>
        <fullName evidence="1">Uncharacterized protein</fullName>
    </submittedName>
</protein>
<dbReference type="RefSeq" id="XP_007318044.1">
    <property type="nucleotide sequence ID" value="XM_007317982.1"/>
</dbReference>
<dbReference type="GeneID" id="18813368"/>
<dbReference type="OrthoDB" id="3300681at2759"/>
<reference evidence="1" key="1">
    <citation type="submission" date="2011-04" db="EMBL/GenBank/DDBJ databases">
        <title>Evolution of plant cell wall degrading machinery underlies the functional diversity of forest fungi.</title>
        <authorList>
            <consortium name="US DOE Joint Genome Institute (JGI-PGF)"/>
            <person name="Eastwood D.C."/>
            <person name="Floudas D."/>
            <person name="Binder M."/>
            <person name="Majcherczyk A."/>
            <person name="Schneider P."/>
            <person name="Aerts A."/>
            <person name="Asiegbu F.O."/>
            <person name="Baker S.E."/>
            <person name="Barry K."/>
            <person name="Bendiksby M."/>
            <person name="Blumentritt M."/>
            <person name="Coutinho P.M."/>
            <person name="Cullen D."/>
            <person name="Cullen D."/>
            <person name="Gathman A."/>
            <person name="Goodell B."/>
            <person name="Henrissat B."/>
            <person name="Ihrmark K."/>
            <person name="Kauserud H."/>
            <person name="Kohler A."/>
            <person name="LaButti K."/>
            <person name="Lapidus A."/>
            <person name="Lavin J.L."/>
            <person name="Lee Y.-H."/>
            <person name="Lindquist E."/>
            <person name="Lilly W."/>
            <person name="Lucas S."/>
            <person name="Morin E."/>
            <person name="Murat C."/>
            <person name="Oguiza J.A."/>
            <person name="Park J."/>
            <person name="Pisabarro A.G."/>
            <person name="Riley R."/>
            <person name="Rosling A."/>
            <person name="Salamov A."/>
            <person name="Schmidt O."/>
            <person name="Schmutz J."/>
            <person name="Skrede I."/>
            <person name="Stenlid J."/>
            <person name="Wiebenga A."/>
            <person name="Xie X."/>
            <person name="Kues U."/>
            <person name="Hibbett D.S."/>
            <person name="Hoffmeister D."/>
            <person name="Hogberg N."/>
            <person name="Martin F."/>
            <person name="Grigoriev I.V."/>
            <person name="Watkinson S.C."/>
        </authorList>
    </citation>
    <scope>NUCLEOTIDE SEQUENCE</scope>
    <source>
        <strain evidence="1">S7.9</strain>
    </source>
</reference>
<feature type="non-terminal residue" evidence="1">
    <location>
        <position position="118"/>
    </location>
</feature>
<dbReference type="Proteomes" id="UP000008064">
    <property type="component" value="Unassembled WGS sequence"/>
</dbReference>
<sequence length="118" mass="13356">MSAGPKSVLALHAKIIDALSPTSGVYGVLWPVIVNQGVVDFRVHTLRNVNHYLRSLCDMHVLSDVAIQEYKSYHDRAMHIPYTLDVAFVGTEWRCWTLDSWCFATIKDLDHFLALGNI</sequence>
<name>F8NUR4_SERL9</name>
<accession>F8NUR4</accession>
<proteinExistence type="predicted"/>
<dbReference type="KEGG" id="sla:SERLADRAFT_415298"/>
<evidence type="ECO:0000313" key="1">
    <source>
        <dbReference type="EMBL" id="EGO25922.1"/>
    </source>
</evidence>
<dbReference type="EMBL" id="GL945433">
    <property type="protein sequence ID" value="EGO25922.1"/>
    <property type="molecule type" value="Genomic_DNA"/>
</dbReference>